<protein>
    <submittedName>
        <fullName evidence="1">Uncharacterized protein</fullName>
    </submittedName>
</protein>
<dbReference type="AlphaFoldDB" id="E3FQ82"/>
<dbReference type="Proteomes" id="UP000001351">
    <property type="component" value="Chromosome"/>
</dbReference>
<dbReference type="STRING" id="378806.STAUR_0383"/>
<sequence length="399" mass="42128">MEEAISMAIQNMARRSELLVWASALLPVVMLGLGCTDPDCDTGSATCAAPETAPLLAGPPPILPCEKTPHDPKLGTLRLHPDFIPLEAARLPQDLSHLTAVPSQTGFSLYGIRGTLKTLHSLGKWPHLSLSETPLLEVIAPEDRRFNPILSPFLVNDGRRLVTGYIKTNTRGTGSILIHDLEALTPPLYVPAPGNASAAAMTGAAASGISGFLVSGMGLAQLGSVSSDSAVYVLKTPKQPDRATPLATFAPEWAAVSSVSAYTSNGIAVLGYFSGMDTQEHLHAVPSAAQATALISGTPLSLLDWPEIYSGNSEAFFVSGFGNGLAIHRGTRTGTQEVRWIPLAHSSTELSAVQAGLPLSLLWSQDTCTRVTRLVPMGPDLLVGIDDKSGERLVRIHKP</sequence>
<name>E3FQ82_STIAD</name>
<dbReference type="KEGG" id="sur:STAUR_0383"/>
<accession>E3FQ82</accession>
<keyword evidence="2" id="KW-1185">Reference proteome</keyword>
<proteinExistence type="predicted"/>
<evidence type="ECO:0000313" key="2">
    <source>
        <dbReference type="Proteomes" id="UP000001351"/>
    </source>
</evidence>
<gene>
    <name evidence="1" type="ordered locus">STAUR_0383</name>
</gene>
<evidence type="ECO:0000313" key="1">
    <source>
        <dbReference type="EMBL" id="ADO68192.1"/>
    </source>
</evidence>
<dbReference type="EMBL" id="CP002271">
    <property type="protein sequence ID" value="ADO68192.1"/>
    <property type="molecule type" value="Genomic_DNA"/>
</dbReference>
<dbReference type="HOGENOM" id="CLU_690608_0_0_7"/>
<organism evidence="1 2">
    <name type="scientific">Stigmatella aurantiaca (strain DW4/3-1)</name>
    <dbReference type="NCBI Taxonomy" id="378806"/>
    <lineage>
        <taxon>Bacteria</taxon>
        <taxon>Pseudomonadati</taxon>
        <taxon>Myxococcota</taxon>
        <taxon>Myxococcia</taxon>
        <taxon>Myxococcales</taxon>
        <taxon>Cystobacterineae</taxon>
        <taxon>Archangiaceae</taxon>
        <taxon>Stigmatella</taxon>
    </lineage>
</organism>
<reference evidence="1 2" key="1">
    <citation type="journal article" date="2011" name="Mol. Biol. Evol.">
        <title>Comparative genomic analysis of fruiting body formation in Myxococcales.</title>
        <authorList>
            <person name="Huntley S."/>
            <person name="Hamann N."/>
            <person name="Wegener-Feldbrugge S."/>
            <person name="Treuner-Lange A."/>
            <person name="Kube M."/>
            <person name="Reinhardt R."/>
            <person name="Klages S."/>
            <person name="Muller R."/>
            <person name="Ronning C.M."/>
            <person name="Nierman W.C."/>
            <person name="Sogaard-Andersen L."/>
        </authorList>
    </citation>
    <scope>NUCLEOTIDE SEQUENCE [LARGE SCALE GENOMIC DNA]</scope>
    <source>
        <strain evidence="1 2">DW4/3-1</strain>
    </source>
</reference>